<evidence type="ECO:0000259" key="2">
    <source>
        <dbReference type="SMART" id="SM00128"/>
    </source>
</evidence>
<reference evidence="3 4" key="1">
    <citation type="journal article" date="2019" name="Nat. Ecol. Evol.">
        <title>Megaphylogeny resolves global patterns of mushroom evolution.</title>
        <authorList>
            <person name="Varga T."/>
            <person name="Krizsan K."/>
            <person name="Foldi C."/>
            <person name="Dima B."/>
            <person name="Sanchez-Garcia M."/>
            <person name="Sanchez-Ramirez S."/>
            <person name="Szollosi G.J."/>
            <person name="Szarkandi J.G."/>
            <person name="Papp V."/>
            <person name="Albert L."/>
            <person name="Andreopoulos W."/>
            <person name="Angelini C."/>
            <person name="Antonin V."/>
            <person name="Barry K.W."/>
            <person name="Bougher N.L."/>
            <person name="Buchanan P."/>
            <person name="Buyck B."/>
            <person name="Bense V."/>
            <person name="Catcheside P."/>
            <person name="Chovatia M."/>
            <person name="Cooper J."/>
            <person name="Damon W."/>
            <person name="Desjardin D."/>
            <person name="Finy P."/>
            <person name="Geml J."/>
            <person name="Haridas S."/>
            <person name="Hughes K."/>
            <person name="Justo A."/>
            <person name="Karasinski D."/>
            <person name="Kautmanova I."/>
            <person name="Kiss B."/>
            <person name="Kocsube S."/>
            <person name="Kotiranta H."/>
            <person name="LaButti K.M."/>
            <person name="Lechner B.E."/>
            <person name="Liimatainen K."/>
            <person name="Lipzen A."/>
            <person name="Lukacs Z."/>
            <person name="Mihaltcheva S."/>
            <person name="Morgado L.N."/>
            <person name="Niskanen T."/>
            <person name="Noordeloos M.E."/>
            <person name="Ohm R.A."/>
            <person name="Ortiz-Santana B."/>
            <person name="Ovrebo C."/>
            <person name="Racz N."/>
            <person name="Riley R."/>
            <person name="Savchenko A."/>
            <person name="Shiryaev A."/>
            <person name="Soop K."/>
            <person name="Spirin V."/>
            <person name="Szebenyi C."/>
            <person name="Tomsovsky M."/>
            <person name="Tulloss R.E."/>
            <person name="Uehling J."/>
            <person name="Grigoriev I.V."/>
            <person name="Vagvolgyi C."/>
            <person name="Papp T."/>
            <person name="Martin F.M."/>
            <person name="Miettinen O."/>
            <person name="Hibbett D.S."/>
            <person name="Nagy L.G."/>
        </authorList>
    </citation>
    <scope>NUCLEOTIDE SEQUENCE [LARGE SCALE GENOMIC DNA]</scope>
    <source>
        <strain evidence="3 4">CBS 309.79</strain>
    </source>
</reference>
<feature type="compositionally biased region" description="Low complexity" evidence="1">
    <location>
        <begin position="61"/>
        <end position="81"/>
    </location>
</feature>
<gene>
    <name evidence="3" type="ORF">BDV98DRAFT_560356</name>
</gene>
<feature type="compositionally biased region" description="Low complexity" evidence="1">
    <location>
        <begin position="192"/>
        <end position="205"/>
    </location>
</feature>
<dbReference type="SUPFAM" id="SSF50978">
    <property type="entry name" value="WD40 repeat-like"/>
    <property type="match status" value="1"/>
</dbReference>
<dbReference type="Gene3D" id="2.130.10.10">
    <property type="entry name" value="YVTN repeat-like/Quinoprotein amine dehydrogenase"/>
    <property type="match status" value="1"/>
</dbReference>
<dbReference type="GO" id="GO:0004439">
    <property type="term" value="F:phosphatidylinositol-4,5-bisphosphate 5-phosphatase activity"/>
    <property type="evidence" value="ECO:0007669"/>
    <property type="project" value="TreeGrafter"/>
</dbReference>
<protein>
    <recommendedName>
        <fullName evidence="2">Inositol polyphosphate-related phosphatase domain-containing protein</fullName>
    </recommendedName>
</protein>
<dbReference type="Gene3D" id="3.60.10.10">
    <property type="entry name" value="Endonuclease/exonuclease/phosphatase"/>
    <property type="match status" value="1"/>
</dbReference>
<dbReference type="STRING" id="1884261.A0A5C3QXX5"/>
<feature type="compositionally biased region" description="Pro residues" evidence="1">
    <location>
        <begin position="312"/>
        <end position="324"/>
    </location>
</feature>
<evidence type="ECO:0000313" key="4">
    <source>
        <dbReference type="Proteomes" id="UP000305067"/>
    </source>
</evidence>
<dbReference type="SUPFAM" id="SSF56219">
    <property type="entry name" value="DNase I-like"/>
    <property type="match status" value="1"/>
</dbReference>
<feature type="compositionally biased region" description="Acidic residues" evidence="1">
    <location>
        <begin position="396"/>
        <end position="409"/>
    </location>
</feature>
<dbReference type="InterPro" id="IPR046985">
    <property type="entry name" value="IP5"/>
</dbReference>
<evidence type="ECO:0000313" key="3">
    <source>
        <dbReference type="EMBL" id="TFL05630.1"/>
    </source>
</evidence>
<dbReference type="Proteomes" id="UP000305067">
    <property type="component" value="Unassembled WGS sequence"/>
</dbReference>
<dbReference type="InterPro" id="IPR000300">
    <property type="entry name" value="IPPc"/>
</dbReference>
<dbReference type="PANTHER" id="PTHR11200:SF240">
    <property type="entry name" value="INOSITOL POLYPHOSPHATE 5-PHOSPHATASE C9G1.10C-RELATED"/>
    <property type="match status" value="1"/>
</dbReference>
<dbReference type="PANTHER" id="PTHR11200">
    <property type="entry name" value="INOSITOL 5-PHOSPHATASE"/>
    <property type="match status" value="1"/>
</dbReference>
<proteinExistence type="predicted"/>
<feature type="region of interest" description="Disordered" evidence="1">
    <location>
        <begin position="1"/>
        <end position="153"/>
    </location>
</feature>
<accession>A0A5C3QXX5</accession>
<dbReference type="Pfam" id="PF22669">
    <property type="entry name" value="Exo_endo_phos2"/>
    <property type="match status" value="1"/>
</dbReference>
<dbReference type="EMBL" id="ML178816">
    <property type="protein sequence ID" value="TFL05630.1"/>
    <property type="molecule type" value="Genomic_DNA"/>
</dbReference>
<dbReference type="OrthoDB" id="2248459at2759"/>
<dbReference type="AlphaFoldDB" id="A0A5C3QXX5"/>
<keyword evidence="4" id="KW-1185">Reference proteome</keyword>
<name>A0A5C3QXX5_9AGAR</name>
<feature type="region of interest" description="Disordered" evidence="1">
    <location>
        <begin position="171"/>
        <end position="299"/>
    </location>
</feature>
<dbReference type="InterPro" id="IPR036691">
    <property type="entry name" value="Endo/exonu/phosph_ase_sf"/>
</dbReference>
<dbReference type="SMART" id="SM00128">
    <property type="entry name" value="IPPc"/>
    <property type="match status" value="1"/>
</dbReference>
<feature type="compositionally biased region" description="Polar residues" evidence="1">
    <location>
        <begin position="181"/>
        <end position="191"/>
    </location>
</feature>
<dbReference type="InterPro" id="IPR036322">
    <property type="entry name" value="WD40_repeat_dom_sf"/>
</dbReference>
<dbReference type="InterPro" id="IPR015943">
    <property type="entry name" value="WD40/YVTN_repeat-like_dom_sf"/>
</dbReference>
<sequence>MSEDANASSGIEVPPQKAVNDLRSRFEAFGGNNYRAPSPKPPPLAQAHLAPTAAAPPRPRTPSGSLQSKSTSSLLSDSPPTAHSAIQNGHHLRTSSSSSDLNKPLKRAPPPPPNRAQKLVFPGSPLLARPVPIPGSSLVSPTRTTPEPAAPEDAEAIISASSSYQSLRNVFSRNAEAGGDSFTTPQPSQMYSSDVSTSSVSTISDLKVQHKPSIPPRRHAPPPPVSRCPSSGSSSISAIQSTSPSTSSDDGSDITSDSSGSLPLASSTAHRRHPSSLGSESEAQGIVSPVFQPPKVPPRRAADLPAILAVNIPPPLPTRRPTAPPEVTQPLAAPRLPCRPTVITSVLSKSPEDSPVTPSQAHVERRQLVHKLPPPPTRTIALGERLPPVRPPSPLAEEDDDSSSEADEEVSLKDCSPDTSRSSRRPPLLFPAASAGLAGEAATVDPRIPAPHHSAHVVVAAPYAVVAHGHHAKVYLLGFNAGSHHKTSPVTLDIDTRSFGLKEPPKITSAEFRYTIVGQDQGRIIWLGTKEGHLVEVDIRTGKVLGMRLSAHSHPVIAIWHRGNFMVSADGYGKVLVFDLTAPSPAEDTRLTQSNPPAKVVRTSDKVEFLQLAGSLLWAASRHDIQAPGSAYRNTMIRVYDIFSPGYRVYTVLTKIPTGFPTCATELDGGHVYITHEEGSVSVWSVDLMTRNEPSCVDIVKCGMSDLTSCIGVCGKLWVGLRSGVINVYDVSHRPWVLTNSWFAHAKELPVVRIQVDRTLGENHDAKYRRWIGLGVVSVGRDELVRFWDGMLGGEWIETELLEREAEFSRLRTIKMLVVSWNCDSALPEELNGSPANFTLLQDILASVDSPDIISFGLQEVIDLESRKMVAKNVFMGGNKKQLANDGGFMAERGLDDTVTRAYKRWYDRFVSIVKLTMPPDCPYEVSHSESMIGLFTCIFVKSKERMLLRDVSINIVKRGMGGRYGNKGGILSRFVIEDSSICMINCHLAAGQNAVRQRNSDLASFLEKKALFPVTNEHVAYAGGGDGTMVLDHEIVILNGDLNYRIDQRRDTAISLIQKGDFEAMVNHDQLLKEMKYNRGFRLRSFSEGPLKFAPTYKYDRRSQEFDSSEKKRCPAWCDRVLWRSKVPERVKQLHYTRYEADVSDHRPISAAFEVTVKSVRHEIRKTVKEQTLLLWVEQQKKFLEAEKDFYLRMGLV</sequence>
<feature type="compositionally biased region" description="Low complexity" evidence="1">
    <location>
        <begin position="230"/>
        <end position="268"/>
    </location>
</feature>
<feature type="domain" description="Inositol polyphosphate-related phosphatase" evidence="2">
    <location>
        <begin position="812"/>
        <end position="1162"/>
    </location>
</feature>
<organism evidence="3 4">
    <name type="scientific">Pterulicium gracile</name>
    <dbReference type="NCBI Taxonomy" id="1884261"/>
    <lineage>
        <taxon>Eukaryota</taxon>
        <taxon>Fungi</taxon>
        <taxon>Dikarya</taxon>
        <taxon>Basidiomycota</taxon>
        <taxon>Agaricomycotina</taxon>
        <taxon>Agaricomycetes</taxon>
        <taxon>Agaricomycetidae</taxon>
        <taxon>Agaricales</taxon>
        <taxon>Pleurotineae</taxon>
        <taxon>Pterulaceae</taxon>
        <taxon>Pterulicium</taxon>
    </lineage>
</organism>
<dbReference type="GO" id="GO:0046856">
    <property type="term" value="P:phosphatidylinositol dephosphorylation"/>
    <property type="evidence" value="ECO:0007669"/>
    <property type="project" value="InterPro"/>
</dbReference>
<feature type="region of interest" description="Disordered" evidence="1">
    <location>
        <begin position="311"/>
        <end position="428"/>
    </location>
</feature>
<evidence type="ECO:0000256" key="1">
    <source>
        <dbReference type="SAM" id="MobiDB-lite"/>
    </source>
</evidence>